<comment type="caution">
    <text evidence="9">The sequence shown here is derived from an EMBL/GenBank/DDBJ whole genome shotgun (WGS) entry which is preliminary data.</text>
</comment>
<feature type="transmembrane region" description="Helical" evidence="7">
    <location>
        <begin position="202"/>
        <end position="230"/>
    </location>
</feature>
<feature type="transmembrane region" description="Helical" evidence="7">
    <location>
        <begin position="123"/>
        <end position="146"/>
    </location>
</feature>
<keyword evidence="4 7" id="KW-0472">Membrane</keyword>
<dbReference type="PANTHER" id="PTHR33048">
    <property type="entry name" value="PTH11-LIKE INTEGRAL MEMBRANE PROTEIN (AFU_ORTHOLOGUE AFUA_5G11245)"/>
    <property type="match status" value="1"/>
</dbReference>
<feature type="region of interest" description="Disordered" evidence="6">
    <location>
        <begin position="378"/>
        <end position="404"/>
    </location>
</feature>
<sequence length="404" mass="45230">MEDPTSGLQNAALFITVFFPVLALIVVILRTYGRWTGDVFGWDDSIILLAMAMSIGETYVTWMYIKLNYIGIHIQYVPKHDPVLALKYTYLVPVLYNPILAIVKNSMLVFLLRISGSRDSVRYSIYALMAVNTASMIAIFFTLIFQCTPIEYNWNSSINGHCIEEGTFYVSSACVTIFTDFFILAIPFWIVMGLRMSMRKKIAVVGVFFIGGIVTVVGIVRVVLLVQGFFYPNRLETDYTYNIGFCISAIETNLAIVAASCPALRPLFKRWFPRLFSAPMDLEFNTPYEGPNQWPARSSAKSTGKSKSSTISSALSSNITTKSKSTFRSKSGDKFELNTMRGVAEIPGEEQRGESEEEIMTMDGIVKTTNVSVQYVHREEGRNDGDSSKAETMDYGVRTSVESL</sequence>
<name>A0A8H4W0T3_9HELO</name>
<keyword evidence="10" id="KW-1185">Reference proteome</keyword>
<comment type="similarity">
    <text evidence="5">Belongs to the SAT4 family.</text>
</comment>
<dbReference type="EMBL" id="JAAMPI010001065">
    <property type="protein sequence ID" value="KAF4626894.1"/>
    <property type="molecule type" value="Genomic_DNA"/>
</dbReference>
<dbReference type="OrthoDB" id="5283415at2759"/>
<dbReference type="InterPro" id="IPR049326">
    <property type="entry name" value="Rhodopsin_dom_fungi"/>
</dbReference>
<evidence type="ECO:0000256" key="1">
    <source>
        <dbReference type="ARBA" id="ARBA00004141"/>
    </source>
</evidence>
<evidence type="ECO:0000256" key="5">
    <source>
        <dbReference type="ARBA" id="ARBA00038359"/>
    </source>
</evidence>
<dbReference type="PANTHER" id="PTHR33048:SF55">
    <property type="entry name" value="INTEGRAL MEMBRANE PROTEIN"/>
    <property type="match status" value="1"/>
</dbReference>
<evidence type="ECO:0000313" key="9">
    <source>
        <dbReference type="EMBL" id="KAF4626894.1"/>
    </source>
</evidence>
<reference evidence="9 10" key="1">
    <citation type="submission" date="2020-03" db="EMBL/GenBank/DDBJ databases">
        <title>Draft Genome Sequence of Cudoniella acicularis.</title>
        <authorList>
            <person name="Buettner E."/>
            <person name="Kellner H."/>
        </authorList>
    </citation>
    <scope>NUCLEOTIDE SEQUENCE [LARGE SCALE GENOMIC DNA]</scope>
    <source>
        <strain evidence="9 10">DSM 108380</strain>
    </source>
</reference>
<feature type="region of interest" description="Disordered" evidence="6">
    <location>
        <begin position="338"/>
        <end position="357"/>
    </location>
</feature>
<feature type="transmembrane region" description="Helical" evidence="7">
    <location>
        <begin position="85"/>
        <end position="103"/>
    </location>
</feature>
<protein>
    <recommendedName>
        <fullName evidence="8">Rhodopsin domain-containing protein</fullName>
    </recommendedName>
</protein>
<feature type="transmembrane region" description="Helical" evidence="7">
    <location>
        <begin position="45"/>
        <end position="65"/>
    </location>
</feature>
<dbReference type="Pfam" id="PF20684">
    <property type="entry name" value="Fung_rhodopsin"/>
    <property type="match status" value="1"/>
</dbReference>
<feature type="region of interest" description="Disordered" evidence="6">
    <location>
        <begin position="292"/>
        <end position="315"/>
    </location>
</feature>
<evidence type="ECO:0000313" key="10">
    <source>
        <dbReference type="Proteomes" id="UP000566819"/>
    </source>
</evidence>
<dbReference type="Proteomes" id="UP000566819">
    <property type="component" value="Unassembled WGS sequence"/>
</dbReference>
<comment type="subcellular location">
    <subcellularLocation>
        <location evidence="1">Membrane</location>
        <topology evidence="1">Multi-pass membrane protein</topology>
    </subcellularLocation>
</comment>
<dbReference type="GO" id="GO:0016020">
    <property type="term" value="C:membrane"/>
    <property type="evidence" value="ECO:0007669"/>
    <property type="project" value="UniProtKB-SubCell"/>
</dbReference>
<dbReference type="InterPro" id="IPR052337">
    <property type="entry name" value="SAT4-like"/>
</dbReference>
<feature type="transmembrane region" description="Helical" evidence="7">
    <location>
        <begin position="242"/>
        <end position="264"/>
    </location>
</feature>
<keyword evidence="2 7" id="KW-0812">Transmembrane</keyword>
<feature type="transmembrane region" description="Helical" evidence="7">
    <location>
        <begin position="12"/>
        <end position="33"/>
    </location>
</feature>
<evidence type="ECO:0000256" key="6">
    <source>
        <dbReference type="SAM" id="MobiDB-lite"/>
    </source>
</evidence>
<evidence type="ECO:0000256" key="2">
    <source>
        <dbReference type="ARBA" id="ARBA00022692"/>
    </source>
</evidence>
<proteinExistence type="inferred from homology"/>
<feature type="domain" description="Rhodopsin" evidence="8">
    <location>
        <begin position="29"/>
        <end position="270"/>
    </location>
</feature>
<evidence type="ECO:0000256" key="3">
    <source>
        <dbReference type="ARBA" id="ARBA00022989"/>
    </source>
</evidence>
<evidence type="ECO:0000256" key="4">
    <source>
        <dbReference type="ARBA" id="ARBA00023136"/>
    </source>
</evidence>
<accession>A0A8H4W0T3</accession>
<evidence type="ECO:0000259" key="8">
    <source>
        <dbReference type="Pfam" id="PF20684"/>
    </source>
</evidence>
<gene>
    <name evidence="9" type="ORF">G7Y89_g11261</name>
</gene>
<keyword evidence="3 7" id="KW-1133">Transmembrane helix</keyword>
<dbReference type="AlphaFoldDB" id="A0A8H4W0T3"/>
<feature type="compositionally biased region" description="Low complexity" evidence="6">
    <location>
        <begin position="298"/>
        <end position="315"/>
    </location>
</feature>
<feature type="compositionally biased region" description="Basic and acidic residues" evidence="6">
    <location>
        <begin position="378"/>
        <end position="392"/>
    </location>
</feature>
<evidence type="ECO:0000256" key="7">
    <source>
        <dbReference type="SAM" id="Phobius"/>
    </source>
</evidence>
<organism evidence="9 10">
    <name type="scientific">Cudoniella acicularis</name>
    <dbReference type="NCBI Taxonomy" id="354080"/>
    <lineage>
        <taxon>Eukaryota</taxon>
        <taxon>Fungi</taxon>
        <taxon>Dikarya</taxon>
        <taxon>Ascomycota</taxon>
        <taxon>Pezizomycotina</taxon>
        <taxon>Leotiomycetes</taxon>
        <taxon>Helotiales</taxon>
        <taxon>Tricladiaceae</taxon>
        <taxon>Cudoniella</taxon>
    </lineage>
</organism>
<feature type="transmembrane region" description="Helical" evidence="7">
    <location>
        <begin position="166"/>
        <end position="190"/>
    </location>
</feature>